<keyword evidence="2 6" id="KW-0698">rRNA processing</keyword>
<accession>A0A9D1X3S3</accession>
<dbReference type="PANTHER" id="PTHR34276:SF1">
    <property type="entry name" value="MINI-RIBONUCLEASE 3"/>
    <property type="match status" value="1"/>
</dbReference>
<evidence type="ECO:0000256" key="4">
    <source>
        <dbReference type="ARBA" id="ARBA00022759"/>
    </source>
</evidence>
<dbReference type="Gene3D" id="1.10.1520.10">
    <property type="entry name" value="Ribonuclease III domain"/>
    <property type="match status" value="1"/>
</dbReference>
<evidence type="ECO:0000259" key="8">
    <source>
        <dbReference type="SMART" id="SM00535"/>
    </source>
</evidence>
<dbReference type="InterPro" id="IPR036389">
    <property type="entry name" value="RNase_III_sf"/>
</dbReference>
<keyword evidence="5 6" id="KW-0378">Hydrolase</keyword>
<dbReference type="HAMAP" id="MF_01468">
    <property type="entry name" value="RNase_Mini_III"/>
    <property type="match status" value="1"/>
</dbReference>
<keyword evidence="4 6" id="KW-0255">Endonuclease</keyword>
<evidence type="ECO:0000256" key="2">
    <source>
        <dbReference type="ARBA" id="ARBA00022552"/>
    </source>
</evidence>
<evidence type="ECO:0000313" key="10">
    <source>
        <dbReference type="Proteomes" id="UP000886805"/>
    </source>
</evidence>
<comment type="subunit">
    <text evidence="6">Homodimer.</text>
</comment>
<dbReference type="SUPFAM" id="SSF69065">
    <property type="entry name" value="RNase III domain-like"/>
    <property type="match status" value="1"/>
</dbReference>
<proteinExistence type="inferred from homology"/>
<dbReference type="InterPro" id="IPR000999">
    <property type="entry name" value="RNase_III_dom"/>
</dbReference>
<protein>
    <recommendedName>
        <fullName evidence="6">Mini-ribonuclease 3</fullName>
        <shortName evidence="6">Mini-3</shortName>
        <shortName evidence="6">Mini-RNase 3</shortName>
        <ecNumber evidence="6">3.1.26.-</ecNumber>
    </recommendedName>
    <alternativeName>
        <fullName evidence="6">Mini-RNase III</fullName>
        <shortName evidence="6">Mini-III</shortName>
    </alternativeName>
</protein>
<keyword evidence="6" id="KW-0694">RNA-binding</keyword>
<evidence type="ECO:0000256" key="3">
    <source>
        <dbReference type="ARBA" id="ARBA00022722"/>
    </source>
</evidence>
<dbReference type="GO" id="GO:0005737">
    <property type="term" value="C:cytoplasm"/>
    <property type="evidence" value="ECO:0007669"/>
    <property type="project" value="UniProtKB-SubCell"/>
</dbReference>
<dbReference type="CDD" id="cd00593">
    <property type="entry name" value="RIBOc"/>
    <property type="match status" value="1"/>
</dbReference>
<evidence type="ECO:0000256" key="1">
    <source>
        <dbReference type="ARBA" id="ARBA00022517"/>
    </source>
</evidence>
<dbReference type="GO" id="GO:0006364">
    <property type="term" value="P:rRNA processing"/>
    <property type="evidence" value="ECO:0007669"/>
    <property type="project" value="UniProtKB-UniRule"/>
</dbReference>
<evidence type="ECO:0000256" key="7">
    <source>
        <dbReference type="SAM" id="MobiDB-lite"/>
    </source>
</evidence>
<dbReference type="AlphaFoldDB" id="A0A9D1X3S3"/>
<feature type="region of interest" description="Disordered" evidence="7">
    <location>
        <begin position="1"/>
        <end position="30"/>
    </location>
</feature>
<organism evidence="9 10">
    <name type="scientific">Candidatus Anaerobutyricum stercoripullorum</name>
    <dbReference type="NCBI Taxonomy" id="2838456"/>
    <lineage>
        <taxon>Bacteria</taxon>
        <taxon>Bacillati</taxon>
        <taxon>Bacillota</taxon>
        <taxon>Clostridia</taxon>
        <taxon>Lachnospirales</taxon>
        <taxon>Lachnospiraceae</taxon>
        <taxon>Anaerobutyricum</taxon>
    </lineage>
</organism>
<keyword evidence="3 6" id="KW-0540">Nuclease</keyword>
<dbReference type="GO" id="GO:0019843">
    <property type="term" value="F:rRNA binding"/>
    <property type="evidence" value="ECO:0007669"/>
    <property type="project" value="UniProtKB-UniRule"/>
</dbReference>
<reference evidence="9" key="2">
    <citation type="submission" date="2021-04" db="EMBL/GenBank/DDBJ databases">
        <authorList>
            <person name="Gilroy R."/>
        </authorList>
    </citation>
    <scope>NUCLEOTIDE SEQUENCE</scope>
    <source>
        <strain evidence="9">ChiSxjej3B15-1167</strain>
    </source>
</reference>
<comment type="subcellular location">
    <subcellularLocation>
        <location evidence="6">Cytoplasm</location>
    </subcellularLocation>
</comment>
<feature type="domain" description="RNase III" evidence="8">
    <location>
        <begin position="37"/>
        <end position="176"/>
    </location>
</feature>
<name>A0A9D1X3S3_9FIRM</name>
<gene>
    <name evidence="6" type="primary">mrnC</name>
    <name evidence="9" type="ORF">H9849_03270</name>
</gene>
<reference evidence="9" key="1">
    <citation type="journal article" date="2021" name="PeerJ">
        <title>Extensive microbial diversity within the chicken gut microbiome revealed by metagenomics and culture.</title>
        <authorList>
            <person name="Gilroy R."/>
            <person name="Ravi A."/>
            <person name="Getino M."/>
            <person name="Pursley I."/>
            <person name="Horton D.L."/>
            <person name="Alikhan N.F."/>
            <person name="Baker D."/>
            <person name="Gharbi K."/>
            <person name="Hall N."/>
            <person name="Watson M."/>
            <person name="Adriaenssens E.M."/>
            <person name="Foster-Nyarko E."/>
            <person name="Jarju S."/>
            <person name="Secka A."/>
            <person name="Antonio M."/>
            <person name="Oren A."/>
            <person name="Chaudhuri R.R."/>
            <person name="La Ragione R."/>
            <person name="Hildebrand F."/>
            <person name="Pallen M.J."/>
        </authorList>
    </citation>
    <scope>NUCLEOTIDE SEQUENCE</scope>
    <source>
        <strain evidence="9">ChiSxjej3B15-1167</strain>
    </source>
</reference>
<evidence type="ECO:0000256" key="6">
    <source>
        <dbReference type="HAMAP-Rule" id="MF_01468"/>
    </source>
</evidence>
<keyword evidence="6" id="KW-0963">Cytoplasm</keyword>
<feature type="active site" evidence="6">
    <location>
        <position position="67"/>
    </location>
</feature>
<dbReference type="PANTHER" id="PTHR34276">
    <property type="entry name" value="MINI-RIBONUCLEASE 3"/>
    <property type="match status" value="1"/>
</dbReference>
<evidence type="ECO:0000256" key="5">
    <source>
        <dbReference type="ARBA" id="ARBA00022801"/>
    </source>
</evidence>
<comment type="cofactor">
    <cofactor evidence="6">
        <name>Mg(2+)</name>
        <dbReference type="ChEBI" id="CHEBI:18420"/>
    </cofactor>
</comment>
<evidence type="ECO:0000313" key="9">
    <source>
        <dbReference type="EMBL" id="HIX72022.1"/>
    </source>
</evidence>
<comment type="caution">
    <text evidence="9">The sequence shown here is derived from an EMBL/GenBank/DDBJ whole genome shotgun (WGS) entry which is preliminary data.</text>
</comment>
<dbReference type="SMART" id="SM00535">
    <property type="entry name" value="RIBOc"/>
    <property type="match status" value="1"/>
</dbReference>
<dbReference type="InterPro" id="IPR008226">
    <property type="entry name" value="Mini3_fam"/>
</dbReference>
<dbReference type="EMBL" id="DXEQ01000095">
    <property type="protein sequence ID" value="HIX72022.1"/>
    <property type="molecule type" value="Genomic_DNA"/>
</dbReference>
<keyword evidence="6" id="KW-0699">rRNA-binding</keyword>
<comment type="function">
    <text evidence="6">Involved in correct processing of both the 5' and 3' ends of 23S rRNA precursor. Processes 30S rRNA precursor transcript even in absence of ribonuclease 3 (Rnc); Rnc processes 30S rRNA into smaller rRNA precursors.</text>
</comment>
<keyword evidence="6" id="KW-0460">Magnesium</keyword>
<dbReference type="Proteomes" id="UP000886805">
    <property type="component" value="Unassembled WGS sequence"/>
</dbReference>
<sequence>MEEILKTEETADRDAGEETADRDAGRECSQDRITNPEGALRAIADAFPLKEKKVRMYSALSFAYIGDSVYDLIIRTMFTVKGNMKPNKYHRQVIEYVNAAAQTRMMEEIKPFLTDEEKVIFRRGRNAKPESHAKNQSLHDYRIATGFEALIGYLYLTGQMERIMELVTIGLDGIQQ</sequence>
<dbReference type="Pfam" id="PF00636">
    <property type="entry name" value="Ribonuclease_3"/>
    <property type="match status" value="1"/>
</dbReference>
<dbReference type="GO" id="GO:0004525">
    <property type="term" value="F:ribonuclease III activity"/>
    <property type="evidence" value="ECO:0007669"/>
    <property type="project" value="InterPro"/>
</dbReference>
<keyword evidence="1 6" id="KW-0690">Ribosome biogenesis</keyword>
<comment type="similarity">
    <text evidence="6">Belongs to the MrnC RNase family.</text>
</comment>
<dbReference type="EC" id="3.1.26.-" evidence="6"/>